<evidence type="ECO:0000313" key="3">
    <source>
        <dbReference type="EMBL" id="OQR84891.1"/>
    </source>
</evidence>
<organism evidence="3 4">
    <name type="scientific">Achlya hypogyna</name>
    <name type="common">Oomycete</name>
    <name type="synonym">Protoachlya hypogyna</name>
    <dbReference type="NCBI Taxonomy" id="1202772"/>
    <lineage>
        <taxon>Eukaryota</taxon>
        <taxon>Sar</taxon>
        <taxon>Stramenopiles</taxon>
        <taxon>Oomycota</taxon>
        <taxon>Saprolegniomycetes</taxon>
        <taxon>Saprolegniales</taxon>
        <taxon>Achlyaceae</taxon>
        <taxon>Achlya</taxon>
    </lineage>
</organism>
<feature type="region of interest" description="Disordered" evidence="2">
    <location>
        <begin position="142"/>
        <end position="207"/>
    </location>
</feature>
<reference evidence="3 4" key="1">
    <citation type="journal article" date="2014" name="Genome Biol. Evol.">
        <title>The secreted proteins of Achlya hypogyna and Thraustotheca clavata identify the ancestral oomycete secretome and reveal gene acquisitions by horizontal gene transfer.</title>
        <authorList>
            <person name="Misner I."/>
            <person name="Blouin N."/>
            <person name="Leonard G."/>
            <person name="Richards T.A."/>
            <person name="Lane C.E."/>
        </authorList>
    </citation>
    <scope>NUCLEOTIDE SEQUENCE [LARGE SCALE GENOMIC DNA]</scope>
    <source>
        <strain evidence="3 4">ATCC 48635</strain>
    </source>
</reference>
<dbReference type="EMBL" id="JNBR01001831">
    <property type="protein sequence ID" value="OQR84891.1"/>
    <property type="molecule type" value="Genomic_DNA"/>
</dbReference>
<dbReference type="Proteomes" id="UP000243579">
    <property type="component" value="Unassembled WGS sequence"/>
</dbReference>
<gene>
    <name evidence="3" type="ORF">ACHHYP_12558</name>
</gene>
<sequence>MYALRVQSSDGGSSQGSVESLVLDDAEPPRKPPSGVAQHPLGGATRPRADCPPANSLRAASPSSWVNKIGSTMFNKIKVAPTDQPRTERPPQYALPFPQDELRIAIAPARHEDREDPKPVLAKAGTLGQSIDFIKVYCSPKRAQASPKIKPSPATAQRPRPHATATSTPADKDTDSDADDDDYADESEDGVECMQQRSPSLRRAPTKEVLPTQVVPVLQSFFARPKQNARAKSSSIQSIDKRIHRQEQYKRDLNRHDELRAAHAARASAERDVDAQLARIEAWKQQMRSLKRQRMLEISQAKLMLAERQARQAALLDTTRAEWEASFEDDVALLSAAFAKAQASDRPMTTAGSVALQAERIVERDKVLGGLRAQTAPTHGTPPARSRRLEPTEETIDSRPSTGESDDHTWLETSQVVPLDGGSMENVGD</sequence>
<feature type="compositionally biased region" description="Acidic residues" evidence="2">
    <location>
        <begin position="176"/>
        <end position="191"/>
    </location>
</feature>
<comment type="caution">
    <text evidence="3">The sequence shown here is derived from an EMBL/GenBank/DDBJ whole genome shotgun (WGS) entry which is preliminary data.</text>
</comment>
<keyword evidence="4" id="KW-1185">Reference proteome</keyword>
<feature type="coiled-coil region" evidence="1">
    <location>
        <begin position="266"/>
        <end position="293"/>
    </location>
</feature>
<dbReference type="OrthoDB" id="76168at2759"/>
<accession>A0A1V9YGQ5</accession>
<evidence type="ECO:0000256" key="2">
    <source>
        <dbReference type="SAM" id="MobiDB-lite"/>
    </source>
</evidence>
<feature type="region of interest" description="Disordered" evidence="2">
    <location>
        <begin position="1"/>
        <end position="64"/>
    </location>
</feature>
<feature type="region of interest" description="Disordered" evidence="2">
    <location>
        <begin position="370"/>
        <end position="429"/>
    </location>
</feature>
<feature type="region of interest" description="Disordered" evidence="2">
    <location>
        <begin position="78"/>
        <end position="100"/>
    </location>
</feature>
<proteinExistence type="predicted"/>
<protein>
    <submittedName>
        <fullName evidence="3">Uncharacterized protein</fullName>
    </submittedName>
</protein>
<keyword evidence="1" id="KW-0175">Coiled coil</keyword>
<feature type="compositionally biased region" description="Low complexity" evidence="2">
    <location>
        <begin position="7"/>
        <end position="17"/>
    </location>
</feature>
<dbReference type="STRING" id="1202772.A0A1V9YGQ5"/>
<evidence type="ECO:0000256" key="1">
    <source>
        <dbReference type="SAM" id="Coils"/>
    </source>
</evidence>
<evidence type="ECO:0000313" key="4">
    <source>
        <dbReference type="Proteomes" id="UP000243579"/>
    </source>
</evidence>
<name>A0A1V9YGQ5_ACHHY</name>
<dbReference type="AlphaFoldDB" id="A0A1V9YGQ5"/>